<dbReference type="InterPro" id="IPR033454">
    <property type="entry name" value="RecG_wedge"/>
</dbReference>
<evidence type="ECO:0000256" key="11">
    <source>
        <dbReference type="ARBA" id="ARBA00023235"/>
    </source>
</evidence>
<dbReference type="AlphaFoldDB" id="A0A1F7GQG7"/>
<comment type="caution">
    <text evidence="18">The sequence shown here is derived from an EMBL/GenBank/DDBJ whole genome shotgun (WGS) entry which is preliminary data.</text>
</comment>
<keyword evidence="3 15" id="KW-0547">Nucleotide-binding</keyword>
<dbReference type="Gene3D" id="3.40.50.300">
    <property type="entry name" value="P-loop containing nucleotide triphosphate hydrolases"/>
    <property type="match status" value="2"/>
</dbReference>
<dbReference type="Pfam" id="PF17191">
    <property type="entry name" value="RecG_wedge"/>
    <property type="match status" value="1"/>
</dbReference>
<dbReference type="GO" id="GO:0003677">
    <property type="term" value="F:DNA binding"/>
    <property type="evidence" value="ECO:0007669"/>
    <property type="project" value="UniProtKB-KW"/>
</dbReference>
<organism evidence="18 19">
    <name type="scientific">Candidatus Roizmanbacteria bacterium RIFCSPHIGHO2_01_FULL_39_8</name>
    <dbReference type="NCBI Taxonomy" id="1802033"/>
    <lineage>
        <taxon>Bacteria</taxon>
        <taxon>Candidatus Roizmaniibacteriota</taxon>
    </lineage>
</organism>
<keyword evidence="11" id="KW-0413">Isomerase</keyword>
<dbReference type="InterPro" id="IPR011545">
    <property type="entry name" value="DEAD/DEAH_box_helicase_dom"/>
</dbReference>
<comment type="catalytic activity">
    <reaction evidence="14 15">
        <text>ATP + H2O = ADP + phosphate + H(+)</text>
        <dbReference type="Rhea" id="RHEA:13065"/>
        <dbReference type="ChEBI" id="CHEBI:15377"/>
        <dbReference type="ChEBI" id="CHEBI:15378"/>
        <dbReference type="ChEBI" id="CHEBI:30616"/>
        <dbReference type="ChEBI" id="CHEBI:43474"/>
        <dbReference type="ChEBI" id="CHEBI:456216"/>
        <dbReference type="EC" id="5.6.2.4"/>
    </reaction>
</comment>
<comment type="similarity">
    <text evidence="1 15">Belongs to the helicase family. RecG subfamily.</text>
</comment>
<dbReference type="InterPro" id="IPR001650">
    <property type="entry name" value="Helicase_C-like"/>
</dbReference>
<dbReference type="NCBIfam" id="NF008168">
    <property type="entry name" value="PRK10917.2-2"/>
    <property type="match status" value="1"/>
</dbReference>
<dbReference type="GO" id="GO:0006281">
    <property type="term" value="P:DNA repair"/>
    <property type="evidence" value="ECO:0007669"/>
    <property type="project" value="UniProtKB-UniRule"/>
</dbReference>
<keyword evidence="8" id="KW-0238">DNA-binding</keyword>
<sequence>MAINTSIEQLPNTRGDTIRKLKAIGIGTFWDLLNYFPFRYDNFSLLSPIDKVQFGEVATIKGTLTDFKNVYLKNGRKIQKGVVTDETGKIDVVWFNQPYLYRILRPGMQVSFAGPVKGFRNTLSLEPMEYDILKTPDSVPIHTGRLVPVYPEKLGLSSRLLREKIFRVLAQIEEGLIEFTAKDMFPEVIVNFNHLVSELDAYRNIQFPKDFASAKSARERLAFEELFTIQLSSALVKKEWQKEKVGNLFEVMKFEKNLQEFIGGLPFKLTNAQMKVTEEILTDLKRPIPMNRFLEGDVGSGKTVVAAIAAYLSFLNGYQTLLMAPTEILALQHYQTISILFKKFPIKIAIQTSSNKITSDKKAKTIDNYDIVIGTHALIQKKINFGKIGLVVIDEQHRFGVKQRSLLKEKGMNPHLLTMTATPIPRTIALTLYGELDLSIIDEMPKGRQPIKTYFVPREKRPSGYQWIKKQITELGVQVFIICPLIEESDIETMKSVKAAAKEFERLQKDIFPEFKLALLHGRLKSKGKERVMDEFRERKYDILVATSVVEVGIDVPNATIMIIEGADRFGMAQLHQLRGRVGRGSKQSYCLLYSDTQNAATLERLAVFSRTYNGIKVAEYDFKMRGPGDIYGTTQHGYMSLKVASLSDFKLIEASKKAADYFISTFAIDTYPEIKKRVNEYRVRQISRD</sequence>
<dbReference type="Proteomes" id="UP000177026">
    <property type="component" value="Unassembled WGS sequence"/>
</dbReference>
<keyword evidence="5 15" id="KW-0378">Hydrolase</keyword>
<evidence type="ECO:0000256" key="13">
    <source>
        <dbReference type="ARBA" id="ARBA00034808"/>
    </source>
</evidence>
<keyword evidence="10 15" id="KW-0234">DNA repair</keyword>
<keyword evidence="7 15" id="KW-0067">ATP-binding</keyword>
<dbReference type="PROSITE" id="PS51194">
    <property type="entry name" value="HELICASE_CTER"/>
    <property type="match status" value="1"/>
</dbReference>
<evidence type="ECO:0000256" key="4">
    <source>
        <dbReference type="ARBA" id="ARBA00022763"/>
    </source>
</evidence>
<dbReference type="GO" id="GO:0006310">
    <property type="term" value="P:DNA recombination"/>
    <property type="evidence" value="ECO:0007669"/>
    <property type="project" value="UniProtKB-UniRule"/>
</dbReference>
<evidence type="ECO:0000259" key="16">
    <source>
        <dbReference type="PROSITE" id="PS51192"/>
    </source>
</evidence>
<protein>
    <recommendedName>
        <fullName evidence="2 15">ATP-dependent DNA helicase RecG</fullName>
        <ecNumber evidence="13 15">5.6.2.4</ecNumber>
    </recommendedName>
</protein>
<evidence type="ECO:0000256" key="7">
    <source>
        <dbReference type="ARBA" id="ARBA00022840"/>
    </source>
</evidence>
<dbReference type="Gene3D" id="2.40.50.140">
    <property type="entry name" value="Nucleic acid-binding proteins"/>
    <property type="match status" value="1"/>
</dbReference>
<dbReference type="SMART" id="SM00487">
    <property type="entry name" value="DEXDc"/>
    <property type="match status" value="1"/>
</dbReference>
<evidence type="ECO:0000256" key="10">
    <source>
        <dbReference type="ARBA" id="ARBA00023204"/>
    </source>
</evidence>
<feature type="domain" description="Helicase C-terminal" evidence="17">
    <location>
        <begin position="467"/>
        <end position="624"/>
    </location>
</feature>
<evidence type="ECO:0000256" key="1">
    <source>
        <dbReference type="ARBA" id="ARBA00007504"/>
    </source>
</evidence>
<evidence type="ECO:0000256" key="8">
    <source>
        <dbReference type="ARBA" id="ARBA00023125"/>
    </source>
</evidence>
<dbReference type="GO" id="GO:0043138">
    <property type="term" value="F:3'-5' DNA helicase activity"/>
    <property type="evidence" value="ECO:0007669"/>
    <property type="project" value="UniProtKB-EC"/>
</dbReference>
<dbReference type="PANTHER" id="PTHR47964">
    <property type="entry name" value="ATP-DEPENDENT DNA HELICASE HOMOLOG RECG, CHLOROPLASTIC"/>
    <property type="match status" value="1"/>
</dbReference>
<evidence type="ECO:0000313" key="19">
    <source>
        <dbReference type="Proteomes" id="UP000177026"/>
    </source>
</evidence>
<dbReference type="NCBIfam" id="TIGR00643">
    <property type="entry name" value="recG"/>
    <property type="match status" value="1"/>
</dbReference>
<dbReference type="GO" id="GO:0016887">
    <property type="term" value="F:ATP hydrolysis activity"/>
    <property type="evidence" value="ECO:0007669"/>
    <property type="project" value="RHEA"/>
</dbReference>
<name>A0A1F7GQG7_9BACT</name>
<dbReference type="EMBL" id="MFZI01000031">
    <property type="protein sequence ID" value="OGK20772.1"/>
    <property type="molecule type" value="Genomic_DNA"/>
</dbReference>
<keyword evidence="6 15" id="KW-0347">Helicase</keyword>
<dbReference type="InterPro" id="IPR047112">
    <property type="entry name" value="RecG/Mfd"/>
</dbReference>
<dbReference type="SUPFAM" id="SSF52540">
    <property type="entry name" value="P-loop containing nucleoside triphosphate hydrolases"/>
    <property type="match status" value="2"/>
</dbReference>
<dbReference type="NCBIfam" id="NF008165">
    <property type="entry name" value="PRK10917.1-3"/>
    <property type="match status" value="1"/>
</dbReference>
<evidence type="ECO:0000256" key="15">
    <source>
        <dbReference type="RuleBase" id="RU363016"/>
    </source>
</evidence>
<dbReference type="InterPro" id="IPR004609">
    <property type="entry name" value="ATP-dep_DNA_helicase_RecG"/>
</dbReference>
<evidence type="ECO:0000259" key="17">
    <source>
        <dbReference type="PROSITE" id="PS51194"/>
    </source>
</evidence>
<evidence type="ECO:0000256" key="12">
    <source>
        <dbReference type="ARBA" id="ARBA00034617"/>
    </source>
</evidence>
<evidence type="ECO:0000313" key="18">
    <source>
        <dbReference type="EMBL" id="OGK20772.1"/>
    </source>
</evidence>
<dbReference type="EC" id="5.6.2.4" evidence="13 15"/>
<evidence type="ECO:0000256" key="6">
    <source>
        <dbReference type="ARBA" id="ARBA00022806"/>
    </source>
</evidence>
<comment type="function">
    <text evidence="15">Plays a critical role in recombination and DNA repair. Helps process Holliday junction intermediates to mature products by catalyzing branch migration. Has replication fork regression activity, unwinds stalled or blocked replication forks to make a HJ that can be resolved. Has a DNA unwinding activity characteristic of a DNA helicase with 3'-5' polarity.</text>
</comment>
<dbReference type="Pfam" id="PF00270">
    <property type="entry name" value="DEAD"/>
    <property type="match status" value="1"/>
</dbReference>
<accession>A0A1F7GQG7</accession>
<keyword evidence="9 15" id="KW-0233">DNA recombination</keyword>
<evidence type="ECO:0000256" key="3">
    <source>
        <dbReference type="ARBA" id="ARBA00022741"/>
    </source>
</evidence>
<feature type="domain" description="Helicase ATP-binding" evidence="16">
    <location>
        <begin position="283"/>
        <end position="441"/>
    </location>
</feature>
<evidence type="ECO:0000256" key="2">
    <source>
        <dbReference type="ARBA" id="ARBA00017846"/>
    </source>
</evidence>
<dbReference type="PANTHER" id="PTHR47964:SF1">
    <property type="entry name" value="ATP-DEPENDENT DNA HELICASE HOMOLOG RECG, CHLOROPLASTIC"/>
    <property type="match status" value="1"/>
</dbReference>
<reference evidence="18 19" key="1">
    <citation type="journal article" date="2016" name="Nat. Commun.">
        <title>Thousands of microbial genomes shed light on interconnected biogeochemical processes in an aquifer system.</title>
        <authorList>
            <person name="Anantharaman K."/>
            <person name="Brown C.T."/>
            <person name="Hug L.A."/>
            <person name="Sharon I."/>
            <person name="Castelle C.J."/>
            <person name="Probst A.J."/>
            <person name="Thomas B.C."/>
            <person name="Singh A."/>
            <person name="Wilkins M.J."/>
            <person name="Karaoz U."/>
            <person name="Brodie E.L."/>
            <person name="Williams K.H."/>
            <person name="Hubbard S.S."/>
            <person name="Banfield J.F."/>
        </authorList>
    </citation>
    <scope>NUCLEOTIDE SEQUENCE [LARGE SCALE GENOMIC DNA]</scope>
</reference>
<gene>
    <name evidence="18" type="ORF">A2866_06445</name>
</gene>
<proteinExistence type="inferred from homology"/>
<comment type="catalytic activity">
    <reaction evidence="12 15">
        <text>Couples ATP hydrolysis with the unwinding of duplex DNA by translocating in the 3'-5' direction.</text>
        <dbReference type="EC" id="5.6.2.4"/>
    </reaction>
</comment>
<dbReference type="SMART" id="SM00490">
    <property type="entry name" value="HELICc"/>
    <property type="match status" value="1"/>
</dbReference>
<dbReference type="Pfam" id="PF00271">
    <property type="entry name" value="Helicase_C"/>
    <property type="match status" value="1"/>
</dbReference>
<dbReference type="CDD" id="cd04488">
    <property type="entry name" value="RecG_wedge_OBF"/>
    <property type="match status" value="1"/>
</dbReference>
<dbReference type="InterPro" id="IPR012340">
    <property type="entry name" value="NA-bd_OB-fold"/>
</dbReference>
<evidence type="ECO:0000256" key="14">
    <source>
        <dbReference type="ARBA" id="ARBA00048988"/>
    </source>
</evidence>
<dbReference type="PROSITE" id="PS51192">
    <property type="entry name" value="HELICASE_ATP_BIND_1"/>
    <property type="match status" value="1"/>
</dbReference>
<keyword evidence="4 15" id="KW-0227">DNA damage</keyword>
<evidence type="ECO:0000256" key="9">
    <source>
        <dbReference type="ARBA" id="ARBA00023172"/>
    </source>
</evidence>
<evidence type="ECO:0000256" key="5">
    <source>
        <dbReference type="ARBA" id="ARBA00022801"/>
    </source>
</evidence>
<dbReference type="SUPFAM" id="SSF50249">
    <property type="entry name" value="Nucleic acid-binding proteins"/>
    <property type="match status" value="1"/>
</dbReference>
<dbReference type="GO" id="GO:0005524">
    <property type="term" value="F:ATP binding"/>
    <property type="evidence" value="ECO:0007669"/>
    <property type="project" value="UniProtKB-KW"/>
</dbReference>
<dbReference type="CDD" id="cd17992">
    <property type="entry name" value="DEXHc_RecG"/>
    <property type="match status" value="1"/>
</dbReference>
<dbReference type="InterPro" id="IPR027417">
    <property type="entry name" value="P-loop_NTPase"/>
</dbReference>
<dbReference type="InterPro" id="IPR014001">
    <property type="entry name" value="Helicase_ATP-bd"/>
</dbReference>